<organism evidence="1 2">
    <name type="scientific">Colletotrichum spinosum</name>
    <dbReference type="NCBI Taxonomy" id="1347390"/>
    <lineage>
        <taxon>Eukaryota</taxon>
        <taxon>Fungi</taxon>
        <taxon>Dikarya</taxon>
        <taxon>Ascomycota</taxon>
        <taxon>Pezizomycotina</taxon>
        <taxon>Sordariomycetes</taxon>
        <taxon>Hypocreomycetidae</taxon>
        <taxon>Glomerellales</taxon>
        <taxon>Glomerellaceae</taxon>
        <taxon>Colletotrichum</taxon>
        <taxon>Colletotrichum orbiculare species complex</taxon>
    </lineage>
</organism>
<dbReference type="EMBL" id="QAPG01000043">
    <property type="protein sequence ID" value="TDZ35264.1"/>
    <property type="molecule type" value="Genomic_DNA"/>
</dbReference>
<dbReference type="Pfam" id="PF17186">
    <property type="entry name" value="Lipocalin_9"/>
    <property type="match status" value="1"/>
</dbReference>
<reference evidence="1 2" key="1">
    <citation type="submission" date="2018-11" db="EMBL/GenBank/DDBJ databases">
        <title>Genome sequence and assembly of Colletotrichum spinosum.</title>
        <authorList>
            <person name="Gan P."/>
            <person name="Shirasu K."/>
        </authorList>
    </citation>
    <scope>NUCLEOTIDE SEQUENCE [LARGE SCALE GENOMIC DNA]</scope>
    <source>
        <strain evidence="1 2">CBS 515.97</strain>
    </source>
</reference>
<dbReference type="PANTHER" id="PTHR40617:SF1">
    <property type="entry name" value="ATTH DOMAIN-CONTAINING PROTEIN-RELATED"/>
    <property type="match status" value="1"/>
</dbReference>
<comment type="caution">
    <text evidence="1">The sequence shown here is derived from an EMBL/GenBank/DDBJ whole genome shotgun (WGS) entry which is preliminary data.</text>
</comment>
<keyword evidence="2" id="KW-1185">Reference proteome</keyword>
<dbReference type="InterPro" id="IPR023374">
    <property type="entry name" value="AttH-like_dom_sf"/>
</dbReference>
<sequence length="341" mass="37771">MRIATLVPYLSLAAGYVFRPENEADFKNPNLPGLFNYTESQFDVATGSSYWTSSYITGDDGRQYLAINHLLTTYAPTPVCRSSILDLETRDYWVDLTYCLPKNGSGFDNGLPLVADYGTYAFGSKSADSVASMYTYAHTDKSFSFDLEWSLSSRVMLNGGSGIIPFGAVPVNATEWGVPAGRTEGTITIDNKTIAVDPENSFTWYDRQISHGAPKNWTWFELNFPGSAIKASVWAWDLPGDETARFATVRVGNSYHVLTHKLDFDSARTWTSPNSNITYPLAWNITFENGDHLSIASVRDDQEMYGSKALVDSAYEGFIEVKGSFFGQEEGFGVVEIVSVF</sequence>
<gene>
    <name evidence="1" type="primary">khs</name>
    <name evidence="1" type="ORF">C8035_v009780</name>
</gene>
<proteinExistence type="predicted"/>
<evidence type="ECO:0000313" key="1">
    <source>
        <dbReference type="EMBL" id="TDZ35264.1"/>
    </source>
</evidence>
<name>A0A4R8QGP4_9PEZI</name>
<dbReference type="Gene3D" id="2.40.370.10">
    <property type="entry name" value="AttH-like domain"/>
    <property type="match status" value="2"/>
</dbReference>
<evidence type="ECO:0000313" key="2">
    <source>
        <dbReference type="Proteomes" id="UP000295083"/>
    </source>
</evidence>
<dbReference type="PANTHER" id="PTHR40617">
    <property type="entry name" value="TERPENE CYCLASE ASQC"/>
    <property type="match status" value="1"/>
</dbReference>
<dbReference type="InterPro" id="IPR053112">
    <property type="entry name" value="Fungal_Dehydratase/Hydratase"/>
</dbReference>
<dbReference type="SUPFAM" id="SSF159245">
    <property type="entry name" value="AttH-like"/>
    <property type="match status" value="1"/>
</dbReference>
<protein>
    <submittedName>
        <fullName evidence="1">Kievitone hydratase</fullName>
    </submittedName>
</protein>
<dbReference type="Proteomes" id="UP000295083">
    <property type="component" value="Unassembled WGS sequence"/>
</dbReference>
<dbReference type="AlphaFoldDB" id="A0A4R8QGP4"/>
<accession>A0A4R8QGP4</accession>